<evidence type="ECO:0000313" key="2">
    <source>
        <dbReference type="Proteomes" id="UP000054262"/>
    </source>
</evidence>
<sequence>MLGIKSLIVFVTAIFLCGYGYFMPEKFYFECNGKLMSSSESDNNRDKTIIRNESTLSEIYYIFEMLIFGTKNKAIKVDDSKIITIKSFFFGNKKTIDNYSWSSCSTDEVSITCKADYNSISFNTIQSKLMVDTFEDVGQTKSVQFGIYGCTKASDTLLN</sequence>
<dbReference type="AlphaFoldDB" id="A0P4X2"/>
<protein>
    <submittedName>
        <fullName evidence="1">Uncharacterized protein</fullName>
    </submittedName>
</protein>
<gene>
    <name evidence="1" type="ORF">MB2181_00875</name>
</gene>
<comment type="caution">
    <text evidence="1">The sequence shown here is derived from an EMBL/GenBank/DDBJ whole genome shotgun (WGS) entry which is preliminary data.</text>
</comment>
<name>A0P4X2_9PROT</name>
<evidence type="ECO:0000313" key="1">
    <source>
        <dbReference type="EMBL" id="EAV46582.1"/>
    </source>
</evidence>
<dbReference type="Proteomes" id="UP000054262">
    <property type="component" value="Unassembled WGS sequence"/>
</dbReference>
<dbReference type="EMBL" id="AAUX01000001">
    <property type="protein sequence ID" value="EAV46582.1"/>
    <property type="molecule type" value="Genomic_DNA"/>
</dbReference>
<keyword evidence="2" id="KW-1185">Reference proteome</keyword>
<organism evidence="1 2">
    <name type="scientific">Methylophilales bacterium HTCC2181</name>
    <dbReference type="NCBI Taxonomy" id="383631"/>
    <lineage>
        <taxon>Bacteria</taxon>
        <taxon>Pseudomonadati</taxon>
        <taxon>Pseudomonadota</taxon>
        <taxon>Betaproteobacteria</taxon>
        <taxon>Nitrosomonadales</taxon>
        <taxon>OM43 clade</taxon>
    </lineage>
</organism>
<reference evidence="1 2" key="1">
    <citation type="submission" date="2006-11" db="EMBL/GenBank/DDBJ databases">
        <authorList>
            <person name="Giovannoni S."/>
            <person name="Vergin K."/>
            <person name="Ferriera S."/>
            <person name="Johnson J."/>
            <person name="Kravitz S."/>
            <person name="Beeson K."/>
            <person name="Sutton G."/>
            <person name="Rogers Y.-H."/>
            <person name="Friedman R."/>
            <person name="Frazier M."/>
            <person name="Venter J.C."/>
        </authorList>
    </citation>
    <scope>NUCLEOTIDE SEQUENCE [LARGE SCALE GENOMIC DNA]</scope>
    <source>
        <strain evidence="1 2">HTCC2181</strain>
    </source>
</reference>
<accession>A0P4X2</accession>
<proteinExistence type="predicted"/>